<organism evidence="2 3">
    <name type="scientific">Paracoccus isoporae</name>
    <dbReference type="NCBI Taxonomy" id="591205"/>
    <lineage>
        <taxon>Bacteria</taxon>
        <taxon>Pseudomonadati</taxon>
        <taxon>Pseudomonadota</taxon>
        <taxon>Alphaproteobacteria</taxon>
        <taxon>Rhodobacterales</taxon>
        <taxon>Paracoccaceae</taxon>
        <taxon>Paracoccus</taxon>
    </lineage>
</organism>
<feature type="transmembrane region" description="Helical" evidence="1">
    <location>
        <begin position="37"/>
        <end position="61"/>
    </location>
</feature>
<dbReference type="EMBL" id="FNAH01000003">
    <property type="protein sequence ID" value="SDD97556.1"/>
    <property type="molecule type" value="Genomic_DNA"/>
</dbReference>
<sequence>MFEQRQTKNFRQAGLTTIALIYHMTVYKLRRGERNAVAGLMMVVLRGLIMVSVFYLIFFVIGIRSSPIRGSMIVYIMSGIFMFMSHNMAIQQIMTAEGPVSPLMKHAPMNTIIALLAAAFSVLYNQFLAAAVLLLMANTFIEPLNIEYLVPCIGMFILAWFTGCCIGLLFRALQPWWPKGVAMISQLYRRLNMITSGKMVVANTLPPMMLNMFDWNPLFHVIDQTRGYAFVNYTPHNSSLTYPIYAGLVLMMLGLMGDFVNRDKVSLSWSAGR</sequence>
<keyword evidence="3" id="KW-1185">Reference proteome</keyword>
<feature type="transmembrane region" description="Helical" evidence="1">
    <location>
        <begin position="111"/>
        <end position="136"/>
    </location>
</feature>
<protein>
    <submittedName>
        <fullName evidence="2">ABC-type polysaccharide/polyol phosphate export permease</fullName>
    </submittedName>
</protein>
<keyword evidence="1" id="KW-0812">Transmembrane</keyword>
<evidence type="ECO:0000313" key="2">
    <source>
        <dbReference type="EMBL" id="SDD97556.1"/>
    </source>
</evidence>
<dbReference type="Proteomes" id="UP000199344">
    <property type="component" value="Unassembled WGS sequence"/>
</dbReference>
<dbReference type="AlphaFoldDB" id="A0A1G6Z6V4"/>
<reference evidence="2 3" key="1">
    <citation type="submission" date="2016-10" db="EMBL/GenBank/DDBJ databases">
        <authorList>
            <person name="de Groot N.N."/>
        </authorList>
    </citation>
    <scope>NUCLEOTIDE SEQUENCE [LARGE SCALE GENOMIC DNA]</scope>
    <source>
        <strain evidence="2 3">DSM 22220</strain>
    </source>
</reference>
<dbReference type="OrthoDB" id="7835223at2"/>
<dbReference type="STRING" id="591205.SAMN05421538_103157"/>
<keyword evidence="1" id="KW-1133">Transmembrane helix</keyword>
<accession>A0A1G6Z6V4</accession>
<feature type="transmembrane region" description="Helical" evidence="1">
    <location>
        <begin position="191"/>
        <end position="210"/>
    </location>
</feature>
<gene>
    <name evidence="2" type="ORF">SAMN05421538_103157</name>
</gene>
<feature type="transmembrane region" description="Helical" evidence="1">
    <location>
        <begin position="148"/>
        <end position="170"/>
    </location>
</feature>
<evidence type="ECO:0000313" key="3">
    <source>
        <dbReference type="Proteomes" id="UP000199344"/>
    </source>
</evidence>
<evidence type="ECO:0000256" key="1">
    <source>
        <dbReference type="SAM" id="Phobius"/>
    </source>
</evidence>
<keyword evidence="1" id="KW-0472">Membrane</keyword>
<name>A0A1G6Z6V4_9RHOB</name>
<feature type="transmembrane region" description="Helical" evidence="1">
    <location>
        <begin position="73"/>
        <end position="90"/>
    </location>
</feature>
<dbReference type="RefSeq" id="WP_090522225.1">
    <property type="nucleotide sequence ID" value="NZ_FNAH01000003.1"/>
</dbReference>
<proteinExistence type="predicted"/>
<feature type="transmembrane region" description="Helical" evidence="1">
    <location>
        <begin position="242"/>
        <end position="260"/>
    </location>
</feature>